<feature type="compositionally biased region" description="Polar residues" evidence="1">
    <location>
        <begin position="10"/>
        <end position="33"/>
    </location>
</feature>
<keyword evidence="3" id="KW-1185">Reference proteome</keyword>
<name>G4TK31_SERID</name>
<dbReference type="EMBL" id="CAFZ01000130">
    <property type="protein sequence ID" value="CCA71674.1"/>
    <property type="molecule type" value="Genomic_DNA"/>
</dbReference>
<evidence type="ECO:0000313" key="3">
    <source>
        <dbReference type="Proteomes" id="UP000007148"/>
    </source>
</evidence>
<protein>
    <submittedName>
        <fullName evidence="2">Uncharacterized protein</fullName>
    </submittedName>
</protein>
<evidence type="ECO:0000256" key="1">
    <source>
        <dbReference type="SAM" id="MobiDB-lite"/>
    </source>
</evidence>
<evidence type="ECO:0000313" key="2">
    <source>
        <dbReference type="EMBL" id="CCA71674.1"/>
    </source>
</evidence>
<comment type="caution">
    <text evidence="2">The sequence shown here is derived from an EMBL/GenBank/DDBJ whole genome shotgun (WGS) entry which is preliminary data.</text>
</comment>
<feature type="region of interest" description="Disordered" evidence="1">
    <location>
        <begin position="1"/>
        <end position="33"/>
    </location>
</feature>
<organism evidence="2 3">
    <name type="scientific">Serendipita indica (strain DSM 11827)</name>
    <name type="common">Root endophyte fungus</name>
    <name type="synonym">Piriformospora indica</name>
    <dbReference type="NCBI Taxonomy" id="1109443"/>
    <lineage>
        <taxon>Eukaryota</taxon>
        <taxon>Fungi</taxon>
        <taxon>Dikarya</taxon>
        <taxon>Basidiomycota</taxon>
        <taxon>Agaricomycotina</taxon>
        <taxon>Agaricomycetes</taxon>
        <taxon>Sebacinales</taxon>
        <taxon>Serendipitaceae</taxon>
        <taxon>Serendipita</taxon>
    </lineage>
</organism>
<sequence>MQPANAATAAGSNIQAPNTVKTSEATQLPAATTSSTLAVELTEPVWEGQSKVFTGFTRSIWPTE</sequence>
<proteinExistence type="predicted"/>
<dbReference type="Proteomes" id="UP000007148">
    <property type="component" value="Unassembled WGS sequence"/>
</dbReference>
<accession>G4TK31</accession>
<dbReference type="AlphaFoldDB" id="G4TK31"/>
<gene>
    <name evidence="2" type="ORF">PIIN_05609</name>
</gene>
<dbReference type="HOGENOM" id="CLU_2868511_0_0_1"/>
<reference evidence="2 3" key="1">
    <citation type="journal article" date="2011" name="PLoS Pathog.">
        <title>Endophytic Life Strategies Decoded by Genome and Transcriptome Analyses of the Mutualistic Root Symbiont Piriformospora indica.</title>
        <authorList>
            <person name="Zuccaro A."/>
            <person name="Lahrmann U."/>
            <person name="Guldener U."/>
            <person name="Langen G."/>
            <person name="Pfiffi S."/>
            <person name="Biedenkopf D."/>
            <person name="Wong P."/>
            <person name="Samans B."/>
            <person name="Grimm C."/>
            <person name="Basiewicz M."/>
            <person name="Murat C."/>
            <person name="Martin F."/>
            <person name="Kogel K.H."/>
        </authorList>
    </citation>
    <scope>NUCLEOTIDE SEQUENCE [LARGE SCALE GENOMIC DNA]</scope>
    <source>
        <strain evidence="2 3">DSM 11827</strain>
    </source>
</reference>
<dbReference type="InParanoid" id="G4TK31"/>